<protein>
    <submittedName>
        <fullName evidence="1">Uncharacterized protein</fullName>
    </submittedName>
</protein>
<sequence length="37" mass="4062">MDASAYFPTEASLVLLHSRQTVRPARVRGPEAGSQYV</sequence>
<dbReference type="EMBL" id="CP011391">
    <property type="protein sequence ID" value="AMK53807.1"/>
    <property type="molecule type" value="Genomic_DNA"/>
</dbReference>
<dbReference type="Proteomes" id="UP000069771">
    <property type="component" value="Chromosome"/>
</dbReference>
<reference evidence="1 2" key="1">
    <citation type="journal article" date="2016" name="Gut Pathog.">
        <title>Whole genome sequencing of "Faecalibaculum rodentium" ALO17, isolated from C57BL/6J laboratory mouse feces.</title>
        <authorList>
            <person name="Lim S."/>
            <person name="Chang D.H."/>
            <person name="Ahn S."/>
            <person name="Kim B.C."/>
        </authorList>
    </citation>
    <scope>NUCLEOTIDE SEQUENCE [LARGE SCALE GENOMIC DNA]</scope>
    <source>
        <strain evidence="1 2">Alo17</strain>
    </source>
</reference>
<name>A0A140DT30_9FIRM</name>
<evidence type="ECO:0000313" key="2">
    <source>
        <dbReference type="Proteomes" id="UP000069771"/>
    </source>
</evidence>
<accession>A0A140DT30</accession>
<proteinExistence type="predicted"/>
<dbReference type="AlphaFoldDB" id="A0A140DT30"/>
<gene>
    <name evidence="1" type="ORF">AALO17_06730</name>
</gene>
<keyword evidence="2" id="KW-1185">Reference proteome</keyword>
<evidence type="ECO:0000313" key="1">
    <source>
        <dbReference type="EMBL" id="AMK53807.1"/>
    </source>
</evidence>
<dbReference type="KEGG" id="fro:AALO17_06730"/>
<organism evidence="1 2">
    <name type="scientific">Faecalibaculum rodentium</name>
    <dbReference type="NCBI Taxonomy" id="1702221"/>
    <lineage>
        <taxon>Bacteria</taxon>
        <taxon>Bacillati</taxon>
        <taxon>Bacillota</taxon>
        <taxon>Erysipelotrichia</taxon>
        <taxon>Erysipelotrichales</taxon>
        <taxon>Erysipelotrichaceae</taxon>
        <taxon>Faecalibaculum</taxon>
    </lineage>
</organism>
<dbReference type="STRING" id="1702221.AALO17_06730"/>